<evidence type="ECO:0000313" key="2">
    <source>
        <dbReference type="EMBL" id="KRX46909.1"/>
    </source>
</evidence>
<proteinExistence type="predicted"/>
<evidence type="ECO:0000256" key="1">
    <source>
        <dbReference type="SAM" id="Phobius"/>
    </source>
</evidence>
<comment type="caution">
    <text evidence="2">The sequence shown here is derived from an EMBL/GenBank/DDBJ whole genome shotgun (WGS) entry which is preliminary data.</text>
</comment>
<accession>A0A0V0U720</accession>
<keyword evidence="3" id="KW-1185">Reference proteome</keyword>
<organism evidence="2 3">
    <name type="scientific">Trichinella murrelli</name>
    <dbReference type="NCBI Taxonomy" id="144512"/>
    <lineage>
        <taxon>Eukaryota</taxon>
        <taxon>Metazoa</taxon>
        <taxon>Ecdysozoa</taxon>
        <taxon>Nematoda</taxon>
        <taxon>Enoplea</taxon>
        <taxon>Dorylaimia</taxon>
        <taxon>Trichinellida</taxon>
        <taxon>Trichinellidae</taxon>
        <taxon>Trichinella</taxon>
    </lineage>
</organism>
<keyword evidence="1" id="KW-0472">Membrane</keyword>
<feature type="transmembrane region" description="Helical" evidence="1">
    <location>
        <begin position="21"/>
        <end position="41"/>
    </location>
</feature>
<name>A0A0V0U720_9BILA</name>
<evidence type="ECO:0000313" key="3">
    <source>
        <dbReference type="Proteomes" id="UP000055048"/>
    </source>
</evidence>
<sequence>MLQRCYNNQQWKRPHVHIPNAEVFIFAFFNHLCFIVIQISFRITVLNIVKNVKNKQLENHKHCADAEKLQTVLCDVSNPQQFYIVFLRRLVFNIRDTIALELLSCRIHNRTHR</sequence>
<keyword evidence="1" id="KW-0812">Transmembrane</keyword>
<dbReference type="AlphaFoldDB" id="A0A0V0U720"/>
<dbReference type="Proteomes" id="UP000055048">
    <property type="component" value="Unassembled WGS sequence"/>
</dbReference>
<gene>
    <name evidence="2" type="ORF">T05_7131</name>
</gene>
<protein>
    <submittedName>
        <fullName evidence="2">Uncharacterized protein</fullName>
    </submittedName>
</protein>
<reference evidence="2 3" key="1">
    <citation type="submission" date="2015-01" db="EMBL/GenBank/DDBJ databases">
        <title>Evolution of Trichinella species and genotypes.</title>
        <authorList>
            <person name="Korhonen P.K."/>
            <person name="Edoardo P."/>
            <person name="Giuseppe L.R."/>
            <person name="Gasser R.B."/>
        </authorList>
    </citation>
    <scope>NUCLEOTIDE SEQUENCE [LARGE SCALE GENOMIC DNA]</scope>
    <source>
        <strain evidence="2">ISS417</strain>
    </source>
</reference>
<dbReference type="EMBL" id="JYDJ01000050">
    <property type="protein sequence ID" value="KRX46909.1"/>
    <property type="molecule type" value="Genomic_DNA"/>
</dbReference>
<keyword evidence="1" id="KW-1133">Transmembrane helix</keyword>